<keyword evidence="2 4" id="KW-1133">Transmembrane helix</keyword>
<keyword evidence="6" id="KW-1185">Reference proteome</keyword>
<feature type="transmembrane region" description="Helical" evidence="4">
    <location>
        <begin position="146"/>
        <end position="171"/>
    </location>
</feature>
<dbReference type="EMBL" id="BPQB01000051">
    <property type="protein sequence ID" value="GJE95645.1"/>
    <property type="molecule type" value="Genomic_DNA"/>
</dbReference>
<gene>
    <name evidence="5" type="ORF">PsYK624_118310</name>
</gene>
<keyword evidence="4" id="KW-0186">Copper</keyword>
<feature type="transmembrane region" description="Helical" evidence="4">
    <location>
        <begin position="56"/>
        <end position="74"/>
    </location>
</feature>
<dbReference type="AlphaFoldDB" id="A0A9P3GID5"/>
<dbReference type="Pfam" id="PF04145">
    <property type="entry name" value="Ctr"/>
    <property type="match status" value="1"/>
</dbReference>
<keyword evidence="4" id="KW-0187">Copper transport</keyword>
<dbReference type="Proteomes" id="UP000703269">
    <property type="component" value="Unassembled WGS sequence"/>
</dbReference>
<comment type="similarity">
    <text evidence="4">Belongs to the copper transporter (Ctr) (TC 1.A.56) family. SLC31A subfamily.</text>
</comment>
<keyword evidence="4" id="KW-0813">Transport</keyword>
<keyword evidence="1 4" id="KW-0812">Transmembrane</keyword>
<evidence type="ECO:0000256" key="4">
    <source>
        <dbReference type="RuleBase" id="RU367022"/>
    </source>
</evidence>
<proteinExistence type="inferred from homology"/>
<protein>
    <recommendedName>
        <fullName evidence="4">Copper transport protein</fullName>
    </recommendedName>
</protein>
<evidence type="ECO:0000313" key="6">
    <source>
        <dbReference type="Proteomes" id="UP000703269"/>
    </source>
</evidence>
<dbReference type="OrthoDB" id="73901at2759"/>
<reference evidence="5 6" key="1">
    <citation type="submission" date="2021-08" db="EMBL/GenBank/DDBJ databases">
        <title>Draft Genome Sequence of Phanerochaete sordida strain YK-624.</title>
        <authorList>
            <person name="Mori T."/>
            <person name="Dohra H."/>
            <person name="Suzuki T."/>
            <person name="Kawagishi H."/>
            <person name="Hirai H."/>
        </authorList>
    </citation>
    <scope>NUCLEOTIDE SEQUENCE [LARGE SCALE GENOMIC DNA]</scope>
    <source>
        <strain evidence="5 6">YK-624</strain>
    </source>
</reference>
<evidence type="ECO:0000256" key="1">
    <source>
        <dbReference type="ARBA" id="ARBA00022692"/>
    </source>
</evidence>
<evidence type="ECO:0000256" key="3">
    <source>
        <dbReference type="ARBA" id="ARBA00023136"/>
    </source>
</evidence>
<keyword evidence="4" id="KW-0406">Ion transport</keyword>
<dbReference type="PANTHER" id="PTHR12483">
    <property type="entry name" value="SOLUTE CARRIER FAMILY 31 COPPER TRANSPORTERS"/>
    <property type="match status" value="1"/>
</dbReference>
<evidence type="ECO:0000313" key="5">
    <source>
        <dbReference type="EMBL" id="GJE95645.1"/>
    </source>
</evidence>
<organism evidence="5 6">
    <name type="scientific">Phanerochaete sordida</name>
    <dbReference type="NCBI Taxonomy" id="48140"/>
    <lineage>
        <taxon>Eukaryota</taxon>
        <taxon>Fungi</taxon>
        <taxon>Dikarya</taxon>
        <taxon>Basidiomycota</taxon>
        <taxon>Agaricomycotina</taxon>
        <taxon>Agaricomycetes</taxon>
        <taxon>Polyporales</taxon>
        <taxon>Phanerochaetaceae</taxon>
        <taxon>Phanerochaete</taxon>
    </lineage>
</organism>
<dbReference type="GO" id="GO:0005375">
    <property type="term" value="F:copper ion transmembrane transporter activity"/>
    <property type="evidence" value="ECO:0007669"/>
    <property type="project" value="UniProtKB-UniRule"/>
</dbReference>
<evidence type="ECO:0000256" key="2">
    <source>
        <dbReference type="ARBA" id="ARBA00022989"/>
    </source>
</evidence>
<sequence>MTDSSTGSGSMGSMGSSTTASNSTMNMSMDMMKMYFHFTPGDIVLFSTIVPSSPGAVLGTCLFFFFVSIFNCWLRAYRRGVEKQFVARARRLTLRRYDSEHSVDQPSLPKEVGAEESVPVPHAPTDKFLLSNELARGALNGIGETLHYALMLVVMTYNASYIIAIIVGSVVGEVAFGRLNRC</sequence>
<keyword evidence="3 4" id="KW-0472">Membrane</keyword>
<dbReference type="InterPro" id="IPR007274">
    <property type="entry name" value="Cop_transporter"/>
</dbReference>
<comment type="subcellular location">
    <subcellularLocation>
        <location evidence="4">Membrane</location>
        <topology evidence="4">Multi-pass membrane protein</topology>
    </subcellularLocation>
</comment>
<accession>A0A9P3GID5</accession>
<dbReference type="GO" id="GO:0016020">
    <property type="term" value="C:membrane"/>
    <property type="evidence" value="ECO:0007669"/>
    <property type="project" value="UniProtKB-SubCell"/>
</dbReference>
<comment type="caution">
    <text evidence="5">The sequence shown here is derived from an EMBL/GenBank/DDBJ whole genome shotgun (WGS) entry which is preliminary data.</text>
</comment>
<name>A0A9P3GID5_9APHY</name>